<feature type="domain" description="Replication-associated protein ORF2/G2P" evidence="1">
    <location>
        <begin position="48"/>
        <end position="156"/>
    </location>
</feature>
<reference evidence="2" key="1">
    <citation type="submission" date="2022-02" db="EMBL/GenBank/DDBJ databases">
        <title>Towards deciphering the DNA virus diversity associated with rodent species in the families Cricetidae and Heteromyidae.</title>
        <authorList>
            <person name="Lund M."/>
            <person name="Larsen B.B."/>
            <person name="Gryseels S."/>
            <person name="Kraberger S."/>
            <person name="Rowsey D.M."/>
            <person name="Steger L."/>
            <person name="Yule K.M."/>
            <person name="Upham N.S."/>
            <person name="Worobey M."/>
            <person name="Van Doorslaer K."/>
            <person name="Varsani A."/>
        </authorList>
    </citation>
    <scope>NUCLEOTIDE SEQUENCE</scope>
    <source>
        <strain evidence="2">NeonRodF8_42</strain>
    </source>
</reference>
<sequence>MACSNPVYVKKLENVVPCGKCYNCLQDRRKQWTLRLQNEHYMYSGDAIFITLTYDDNHLPQDRSVSKRDIQLFMKRLRKYYKTRKLKYYIASEYGGATNRPHYHGIIFGIRCGNSSKSKIRLSNFISKHIWKQGYCYVGTGTKSSISYCAKYIVKNFLDGKEYYTAQGLTPPFSLKSTGLGLSYLIKYFDRFAFESYVTCGKFKVGIPRYYKKKLVELGYEHEDFRNFMYNEYYNNIVPTIMDELKSYYGKDYCNPYQTIASYYNGFERDPNWFVPYTVVNYDTGETYTELGGNHTSHFWFHYLKMLGSRSAVLKNNFRITIKSGKDYL</sequence>
<protein>
    <submittedName>
        <fullName evidence="2">Replication initiator protein</fullName>
    </submittedName>
</protein>
<dbReference type="EMBL" id="OM869636">
    <property type="protein sequence ID" value="UPW41612.1"/>
    <property type="molecule type" value="Genomic_DNA"/>
</dbReference>
<name>A0A976N229_9VIRU</name>
<proteinExistence type="predicted"/>
<accession>A0A976N229</accession>
<dbReference type="InterPro" id="IPR056906">
    <property type="entry name" value="ORF2/G2P_dom"/>
</dbReference>
<evidence type="ECO:0000259" key="1">
    <source>
        <dbReference type="Pfam" id="PF23343"/>
    </source>
</evidence>
<dbReference type="Pfam" id="PF23343">
    <property type="entry name" value="REP_ORF2-G2P"/>
    <property type="match status" value="1"/>
</dbReference>
<evidence type="ECO:0000313" key="2">
    <source>
        <dbReference type="EMBL" id="UPW41612.1"/>
    </source>
</evidence>
<organism evidence="2">
    <name type="scientific">Peromfec virus RodF8_42</name>
    <dbReference type="NCBI Taxonomy" id="2929375"/>
    <lineage>
        <taxon>Viruses</taxon>
        <taxon>Monodnaviria</taxon>
        <taxon>Sangervirae</taxon>
        <taxon>Phixviricota</taxon>
        <taxon>Malgrandaviricetes</taxon>
        <taxon>Petitvirales</taxon>
        <taxon>Microviridae</taxon>
    </lineage>
</organism>